<dbReference type="Pfam" id="PF02449">
    <property type="entry name" value="Glyco_hydro_42"/>
    <property type="match status" value="1"/>
</dbReference>
<dbReference type="InterPro" id="IPR017853">
    <property type="entry name" value="GH"/>
</dbReference>
<dbReference type="InterPro" id="IPR013529">
    <property type="entry name" value="Glyco_hydro_42_N"/>
</dbReference>
<proteinExistence type="predicted"/>
<dbReference type="GO" id="GO:0005975">
    <property type="term" value="P:carbohydrate metabolic process"/>
    <property type="evidence" value="ECO:0007669"/>
    <property type="project" value="InterPro"/>
</dbReference>
<organism evidence="4">
    <name type="scientific">marine sediment metagenome</name>
    <dbReference type="NCBI Taxonomy" id="412755"/>
    <lineage>
        <taxon>unclassified sequences</taxon>
        <taxon>metagenomes</taxon>
        <taxon>ecological metagenomes</taxon>
    </lineage>
</organism>
<dbReference type="GO" id="GO:0009341">
    <property type="term" value="C:beta-galactosidase complex"/>
    <property type="evidence" value="ECO:0007669"/>
    <property type="project" value="InterPro"/>
</dbReference>
<dbReference type="Gene3D" id="3.20.20.80">
    <property type="entry name" value="Glycosidases"/>
    <property type="match status" value="1"/>
</dbReference>
<sequence length="372" mass="42620">FRFPVRAVVSTGNSMAVLVGDKPLAEPVKFGCTPQHTRPLRDWYTFPWAAYPVGTGDALRGIGCNGNRGYGHERHRASSLDPLVENDLRYYVDEQLKPISMRRRIFTLYKKNKGFLGEQMKPFLKKWNEQGVADHTTLARRSCLSDPDTIRRMSEMARQVASWHAPFKPIWYNMQDEGGMAAQNQKNEFCHSKHCLAGFRKWLGGQYASLDALNAAWDTKFASWEAVTPMTSHEIRKRDEGVAVADKRLGPWCDHRAYMDVVMLGALAKCREVSRTCDRDGLFGMTGTQGPSPWPGFDYSQLPKVLDIAHYYNYNNAIEIARSFSAHYGKRLFPYPGWFAGAKRCRYDWYYLFHGLSCTGLWDIDKELLDKQ</sequence>
<dbReference type="AlphaFoldDB" id="X1F227"/>
<evidence type="ECO:0000256" key="1">
    <source>
        <dbReference type="ARBA" id="ARBA00022801"/>
    </source>
</evidence>
<accession>X1F227</accession>
<evidence type="ECO:0000313" key="4">
    <source>
        <dbReference type="EMBL" id="GAH39686.1"/>
    </source>
</evidence>
<keyword evidence="2" id="KW-0326">Glycosidase</keyword>
<name>X1F227_9ZZZZ</name>
<protein>
    <recommendedName>
        <fullName evidence="3">Glycoside hydrolase family 42 N-terminal domain-containing protein</fullName>
    </recommendedName>
</protein>
<dbReference type="SUPFAM" id="SSF51445">
    <property type="entry name" value="(Trans)glycosidases"/>
    <property type="match status" value="1"/>
</dbReference>
<keyword evidence="1" id="KW-0378">Hydrolase</keyword>
<gene>
    <name evidence="4" type="ORF">S03H2_16298</name>
</gene>
<feature type="non-terminal residue" evidence="4">
    <location>
        <position position="372"/>
    </location>
</feature>
<comment type="caution">
    <text evidence="4">The sequence shown here is derived from an EMBL/GenBank/DDBJ whole genome shotgun (WGS) entry which is preliminary data.</text>
</comment>
<dbReference type="EMBL" id="BARU01008318">
    <property type="protein sequence ID" value="GAH39686.1"/>
    <property type="molecule type" value="Genomic_DNA"/>
</dbReference>
<evidence type="ECO:0000259" key="3">
    <source>
        <dbReference type="Pfam" id="PF02449"/>
    </source>
</evidence>
<reference evidence="4" key="1">
    <citation type="journal article" date="2014" name="Front. Microbiol.">
        <title>High frequency of phylogenetically diverse reductive dehalogenase-homologous genes in deep subseafloor sedimentary metagenomes.</title>
        <authorList>
            <person name="Kawai M."/>
            <person name="Futagami T."/>
            <person name="Toyoda A."/>
            <person name="Takaki Y."/>
            <person name="Nishi S."/>
            <person name="Hori S."/>
            <person name="Arai W."/>
            <person name="Tsubouchi T."/>
            <person name="Morono Y."/>
            <person name="Uchiyama I."/>
            <person name="Ito T."/>
            <person name="Fujiyama A."/>
            <person name="Inagaki F."/>
            <person name="Takami H."/>
        </authorList>
    </citation>
    <scope>NUCLEOTIDE SEQUENCE</scope>
    <source>
        <strain evidence="4">Expedition CK06-06</strain>
    </source>
</reference>
<evidence type="ECO:0000256" key="2">
    <source>
        <dbReference type="ARBA" id="ARBA00023295"/>
    </source>
</evidence>
<dbReference type="GO" id="GO:0004565">
    <property type="term" value="F:beta-galactosidase activity"/>
    <property type="evidence" value="ECO:0007669"/>
    <property type="project" value="InterPro"/>
</dbReference>
<feature type="non-terminal residue" evidence="4">
    <location>
        <position position="1"/>
    </location>
</feature>
<feature type="domain" description="Glycoside hydrolase family 42 N-terminal" evidence="3">
    <location>
        <begin position="128"/>
        <end position="316"/>
    </location>
</feature>